<protein>
    <submittedName>
        <fullName evidence="9">Transmembrane protein 35B-like</fullName>
    </submittedName>
</protein>
<keyword evidence="7" id="KW-0732">Signal</keyword>
<evidence type="ECO:0000313" key="9">
    <source>
        <dbReference type="RefSeq" id="XP_031564548.1"/>
    </source>
</evidence>
<dbReference type="AlphaFoldDB" id="A0A6P8I8Z7"/>
<reference evidence="9" key="1">
    <citation type="submission" date="2025-08" db="UniProtKB">
        <authorList>
            <consortium name="RefSeq"/>
        </authorList>
    </citation>
    <scope>IDENTIFICATION</scope>
    <source>
        <tissue evidence="9">Tentacle</tissue>
    </source>
</reference>
<dbReference type="InterPro" id="IPR032808">
    <property type="entry name" value="DoxX"/>
</dbReference>
<comment type="subcellular location">
    <subcellularLocation>
        <location evidence="1">Membrane</location>
        <topology evidence="1">Multi-pass membrane protein</topology>
    </subcellularLocation>
</comment>
<accession>A0A6P8I8Z7</accession>
<dbReference type="InterPro" id="IPR040399">
    <property type="entry name" value="TMEM35A/B"/>
</dbReference>
<feature type="transmembrane region" description="Helical" evidence="6">
    <location>
        <begin position="112"/>
        <end position="131"/>
    </location>
</feature>
<feature type="chain" id="PRO_5028027131" evidence="7">
    <location>
        <begin position="20"/>
        <end position="144"/>
    </location>
</feature>
<evidence type="ECO:0000256" key="6">
    <source>
        <dbReference type="SAM" id="Phobius"/>
    </source>
</evidence>
<evidence type="ECO:0000256" key="2">
    <source>
        <dbReference type="ARBA" id="ARBA00006679"/>
    </source>
</evidence>
<dbReference type="PANTHER" id="PTHR13163:SF2">
    <property type="entry name" value="TRANSMEMBRANE PROTEIN 35B"/>
    <property type="match status" value="1"/>
</dbReference>
<evidence type="ECO:0000256" key="7">
    <source>
        <dbReference type="SAM" id="SignalP"/>
    </source>
</evidence>
<evidence type="ECO:0000256" key="5">
    <source>
        <dbReference type="ARBA" id="ARBA00023136"/>
    </source>
</evidence>
<feature type="transmembrane region" description="Helical" evidence="6">
    <location>
        <begin position="86"/>
        <end position="106"/>
    </location>
</feature>
<dbReference type="PANTHER" id="PTHR13163">
    <property type="entry name" value="SPINAL CORD EXPRESSION PROTEIN 4"/>
    <property type="match status" value="1"/>
</dbReference>
<dbReference type="InParanoid" id="A0A6P8I8Z7"/>
<comment type="similarity">
    <text evidence="2">Belongs to the DoxX family.</text>
</comment>
<evidence type="ECO:0000256" key="4">
    <source>
        <dbReference type="ARBA" id="ARBA00022989"/>
    </source>
</evidence>
<dbReference type="GO" id="GO:0016020">
    <property type="term" value="C:membrane"/>
    <property type="evidence" value="ECO:0007669"/>
    <property type="project" value="UniProtKB-SubCell"/>
</dbReference>
<evidence type="ECO:0000256" key="3">
    <source>
        <dbReference type="ARBA" id="ARBA00022692"/>
    </source>
</evidence>
<keyword evidence="8" id="KW-1185">Reference proteome</keyword>
<feature type="transmembrane region" description="Helical" evidence="6">
    <location>
        <begin position="61"/>
        <end position="79"/>
    </location>
</feature>
<evidence type="ECO:0000256" key="1">
    <source>
        <dbReference type="ARBA" id="ARBA00004141"/>
    </source>
</evidence>
<dbReference type="GeneID" id="116299957"/>
<dbReference type="Proteomes" id="UP000515163">
    <property type="component" value="Unplaced"/>
</dbReference>
<dbReference type="KEGG" id="aten:116299957"/>
<feature type="signal peptide" evidence="7">
    <location>
        <begin position="1"/>
        <end position="19"/>
    </location>
</feature>
<keyword evidence="3 6" id="KW-0812">Transmembrane</keyword>
<dbReference type="FunCoup" id="A0A6P8I8Z7">
    <property type="interactions" value="2"/>
</dbReference>
<dbReference type="Pfam" id="PF13564">
    <property type="entry name" value="DoxX_2"/>
    <property type="match status" value="1"/>
</dbReference>
<proteinExistence type="inferred from homology"/>
<keyword evidence="4 6" id="KW-1133">Transmembrane helix</keyword>
<name>A0A6P8I8Z7_ACTTE</name>
<gene>
    <name evidence="9" type="primary">LOC116299957</name>
</gene>
<evidence type="ECO:0000313" key="8">
    <source>
        <dbReference type="Proteomes" id="UP000515163"/>
    </source>
</evidence>
<keyword evidence="5 6" id="KW-0472">Membrane</keyword>
<organism evidence="8 9">
    <name type="scientific">Actinia tenebrosa</name>
    <name type="common">Australian red waratah sea anemone</name>
    <dbReference type="NCBI Taxonomy" id="6105"/>
    <lineage>
        <taxon>Eukaryota</taxon>
        <taxon>Metazoa</taxon>
        <taxon>Cnidaria</taxon>
        <taxon>Anthozoa</taxon>
        <taxon>Hexacorallia</taxon>
        <taxon>Actiniaria</taxon>
        <taxon>Actiniidae</taxon>
        <taxon>Actinia</taxon>
    </lineage>
</organism>
<sequence length="144" mass="16192">MGFLHGFVTFLIVFIFAASGVLKLTDKVNPEIYQHMKTEFVKYAKVHPCTILFDYEVKSDLYRVVIGWIELVGAVLLLVGPAPIKILTQLLFMVIMIGAVYTLRMLGEPPQMAIPAGVSFVLLCVNLFLMLREEKDVKKGIKTD</sequence>
<dbReference type="RefSeq" id="XP_031564548.1">
    <property type="nucleotide sequence ID" value="XM_031708688.1"/>
</dbReference>
<dbReference type="OrthoDB" id="432685at2759"/>